<evidence type="ECO:0000256" key="3">
    <source>
        <dbReference type="ARBA" id="ARBA00022630"/>
    </source>
</evidence>
<dbReference type="AlphaFoldDB" id="A0A7C3YUE9"/>
<evidence type="ECO:0000256" key="5">
    <source>
        <dbReference type="ARBA" id="ARBA00023002"/>
    </source>
</evidence>
<feature type="domain" description="Acyl-CoA dehydrogenase/oxidase N-terminal" evidence="9">
    <location>
        <begin position="3"/>
        <end position="107"/>
    </location>
</feature>
<dbReference type="GO" id="GO:0003995">
    <property type="term" value="F:acyl-CoA dehydrogenase activity"/>
    <property type="evidence" value="ECO:0007669"/>
    <property type="project" value="InterPro"/>
</dbReference>
<evidence type="ECO:0000256" key="1">
    <source>
        <dbReference type="ARBA" id="ARBA00001974"/>
    </source>
</evidence>
<sequence>MSEDLRQEIRRFLEKELIPVESSLEDLKRNLKRLAERGYLGIIYPKEYGGLGGNYALYSLVCEEVSRICPSTGLTLCAHNSLGTYPLFKFGNEEQKRKYLPFLCRGEKIGAFGLTEPNAGSDAGAIETKAEKRADGYLLQGTKRFITSGGIAEIFLIAATLDKRLGTKGISIFIVEKGMKGFSIGKEEDKLGVRGSNTVELIFEDCFVPKENLLGKEGEGYRYFMETLDGGRISIASFALGIAQASFERIVQWEKERNTRSQLVYKILSDLSTQITAARLLTNYACELKDRGERADLEACQAKLFASEVAWKAASDALRIFGYEGLITSSLERFYRDCKIAEIGEGTSEIMRLIIAREVLKMGK</sequence>
<dbReference type="Pfam" id="PF02770">
    <property type="entry name" value="Acyl-CoA_dh_M"/>
    <property type="match status" value="1"/>
</dbReference>
<evidence type="ECO:0000256" key="2">
    <source>
        <dbReference type="ARBA" id="ARBA00009347"/>
    </source>
</evidence>
<dbReference type="InterPro" id="IPR036250">
    <property type="entry name" value="AcylCo_DH-like_C"/>
</dbReference>
<dbReference type="SUPFAM" id="SSF47203">
    <property type="entry name" value="Acyl-CoA dehydrogenase C-terminal domain-like"/>
    <property type="match status" value="1"/>
</dbReference>
<keyword evidence="3 6" id="KW-0285">Flavoprotein</keyword>
<comment type="caution">
    <text evidence="10">The sequence shown here is derived from an EMBL/GenBank/DDBJ whole genome shotgun (WGS) entry which is preliminary data.</text>
</comment>
<comment type="similarity">
    <text evidence="2 6">Belongs to the acyl-CoA dehydrogenase family.</text>
</comment>
<dbReference type="InterPro" id="IPR037069">
    <property type="entry name" value="AcylCoA_DH/ox_N_sf"/>
</dbReference>
<dbReference type="InterPro" id="IPR009100">
    <property type="entry name" value="AcylCoA_DH/oxidase_NM_dom_sf"/>
</dbReference>
<dbReference type="PIRSF" id="PIRSF016578">
    <property type="entry name" value="HsaA"/>
    <property type="match status" value="1"/>
</dbReference>
<dbReference type="Gene3D" id="2.40.110.10">
    <property type="entry name" value="Butyryl-CoA Dehydrogenase, subunit A, domain 2"/>
    <property type="match status" value="1"/>
</dbReference>
<evidence type="ECO:0000256" key="4">
    <source>
        <dbReference type="ARBA" id="ARBA00022827"/>
    </source>
</evidence>
<dbReference type="Pfam" id="PF00441">
    <property type="entry name" value="Acyl-CoA_dh_1"/>
    <property type="match status" value="1"/>
</dbReference>
<dbReference type="InterPro" id="IPR013786">
    <property type="entry name" value="AcylCoA_DH/ox_N"/>
</dbReference>
<dbReference type="FunFam" id="1.20.140.10:FF:000004">
    <property type="entry name" value="Acyl-CoA dehydrogenase FadE25"/>
    <property type="match status" value="1"/>
</dbReference>
<dbReference type="PANTHER" id="PTHR43884:SF12">
    <property type="entry name" value="ISOVALERYL-COA DEHYDROGENASE, MITOCHONDRIAL-RELATED"/>
    <property type="match status" value="1"/>
</dbReference>
<dbReference type="SUPFAM" id="SSF56645">
    <property type="entry name" value="Acyl-CoA dehydrogenase NM domain-like"/>
    <property type="match status" value="1"/>
</dbReference>
<reference evidence="10" key="1">
    <citation type="journal article" date="2020" name="mSystems">
        <title>Genome- and Community-Level Interaction Insights into Carbon Utilization and Element Cycling Functions of Hydrothermarchaeota in Hydrothermal Sediment.</title>
        <authorList>
            <person name="Zhou Z."/>
            <person name="Liu Y."/>
            <person name="Xu W."/>
            <person name="Pan J."/>
            <person name="Luo Z.H."/>
            <person name="Li M."/>
        </authorList>
    </citation>
    <scope>NUCLEOTIDE SEQUENCE [LARGE SCALE GENOMIC DNA]</scope>
    <source>
        <strain evidence="10">SpSt-906</strain>
    </source>
</reference>
<evidence type="ECO:0000259" key="8">
    <source>
        <dbReference type="Pfam" id="PF02770"/>
    </source>
</evidence>
<feature type="domain" description="Acyl-CoA dehydrogenase/oxidase C-terminal" evidence="7">
    <location>
        <begin position="218"/>
        <end position="359"/>
    </location>
</feature>
<dbReference type="GO" id="GO:0050660">
    <property type="term" value="F:flavin adenine dinucleotide binding"/>
    <property type="evidence" value="ECO:0007669"/>
    <property type="project" value="InterPro"/>
</dbReference>
<feature type="domain" description="Acyl-CoA oxidase/dehydrogenase middle" evidence="8">
    <location>
        <begin position="111"/>
        <end position="206"/>
    </location>
</feature>
<keyword evidence="4 6" id="KW-0274">FAD</keyword>
<evidence type="ECO:0000256" key="6">
    <source>
        <dbReference type="RuleBase" id="RU362125"/>
    </source>
</evidence>
<dbReference type="PROSITE" id="PS00072">
    <property type="entry name" value="ACYL_COA_DH_1"/>
    <property type="match status" value="1"/>
</dbReference>
<dbReference type="InterPro" id="IPR006089">
    <property type="entry name" value="Acyl-CoA_DH_CS"/>
</dbReference>
<dbReference type="EMBL" id="DTMQ01000022">
    <property type="protein sequence ID" value="HGE99175.1"/>
    <property type="molecule type" value="Genomic_DNA"/>
</dbReference>
<name>A0A7C3YUE9_UNCW3</name>
<proteinExistence type="inferred from homology"/>
<protein>
    <submittedName>
        <fullName evidence="10">Acyl-CoA dehydrogenase</fullName>
    </submittedName>
</protein>
<dbReference type="InterPro" id="IPR009075">
    <property type="entry name" value="AcylCo_DH/oxidase_C"/>
</dbReference>
<organism evidence="10">
    <name type="scientific">candidate division WOR-3 bacterium</name>
    <dbReference type="NCBI Taxonomy" id="2052148"/>
    <lineage>
        <taxon>Bacteria</taxon>
        <taxon>Bacteria division WOR-3</taxon>
    </lineage>
</organism>
<dbReference type="Gene3D" id="1.10.540.10">
    <property type="entry name" value="Acyl-CoA dehydrogenase/oxidase, N-terminal domain"/>
    <property type="match status" value="1"/>
</dbReference>
<keyword evidence="5 6" id="KW-0560">Oxidoreductase</keyword>
<gene>
    <name evidence="10" type="ORF">ENX07_03790</name>
</gene>
<dbReference type="InterPro" id="IPR006091">
    <property type="entry name" value="Acyl-CoA_Oxase/DH_mid-dom"/>
</dbReference>
<evidence type="ECO:0000313" key="10">
    <source>
        <dbReference type="EMBL" id="HGE99175.1"/>
    </source>
</evidence>
<dbReference type="FunFam" id="2.40.110.10:FF:000001">
    <property type="entry name" value="Acyl-CoA dehydrogenase, mitochondrial"/>
    <property type="match status" value="1"/>
</dbReference>
<dbReference type="InterPro" id="IPR046373">
    <property type="entry name" value="Acyl-CoA_Oxase/DH_mid-dom_sf"/>
</dbReference>
<evidence type="ECO:0000259" key="7">
    <source>
        <dbReference type="Pfam" id="PF00441"/>
    </source>
</evidence>
<accession>A0A7C3YUE9</accession>
<comment type="cofactor">
    <cofactor evidence="1 6">
        <name>FAD</name>
        <dbReference type="ChEBI" id="CHEBI:57692"/>
    </cofactor>
</comment>
<dbReference type="Gene3D" id="1.20.140.10">
    <property type="entry name" value="Butyryl-CoA Dehydrogenase, subunit A, domain 3"/>
    <property type="match status" value="1"/>
</dbReference>
<dbReference type="PANTHER" id="PTHR43884">
    <property type="entry name" value="ACYL-COA DEHYDROGENASE"/>
    <property type="match status" value="1"/>
</dbReference>
<dbReference type="Pfam" id="PF02771">
    <property type="entry name" value="Acyl-CoA_dh_N"/>
    <property type="match status" value="1"/>
</dbReference>
<evidence type="ECO:0000259" key="9">
    <source>
        <dbReference type="Pfam" id="PF02771"/>
    </source>
</evidence>